<organism evidence="3 4">
    <name type="scientific">Exophiala dermatitidis</name>
    <name type="common">Black yeast-like fungus</name>
    <name type="synonym">Wangiella dermatitidis</name>
    <dbReference type="NCBI Taxonomy" id="5970"/>
    <lineage>
        <taxon>Eukaryota</taxon>
        <taxon>Fungi</taxon>
        <taxon>Dikarya</taxon>
        <taxon>Ascomycota</taxon>
        <taxon>Pezizomycotina</taxon>
        <taxon>Eurotiomycetes</taxon>
        <taxon>Chaetothyriomycetidae</taxon>
        <taxon>Chaetothyriales</taxon>
        <taxon>Herpotrichiellaceae</taxon>
        <taxon>Exophiala</taxon>
    </lineage>
</organism>
<evidence type="ECO:0000313" key="4">
    <source>
        <dbReference type="Proteomes" id="UP001161757"/>
    </source>
</evidence>
<dbReference type="AlphaFoldDB" id="A0AAN6F3F0"/>
<evidence type="ECO:0000256" key="1">
    <source>
        <dbReference type="SAM" id="MobiDB-lite"/>
    </source>
</evidence>
<accession>A0AAN6F3F0</accession>
<dbReference type="Proteomes" id="UP001161757">
    <property type="component" value="Unassembled WGS sequence"/>
</dbReference>
<evidence type="ECO:0000313" key="3">
    <source>
        <dbReference type="EMBL" id="KAJ8995634.1"/>
    </source>
</evidence>
<protein>
    <submittedName>
        <fullName evidence="3">Uncharacterized protein</fullName>
    </submittedName>
</protein>
<feature type="region of interest" description="Disordered" evidence="1">
    <location>
        <begin position="58"/>
        <end position="83"/>
    </location>
</feature>
<keyword evidence="2" id="KW-0472">Membrane</keyword>
<feature type="transmembrane region" description="Helical" evidence="2">
    <location>
        <begin position="12"/>
        <end position="30"/>
    </location>
</feature>
<evidence type="ECO:0000256" key="2">
    <source>
        <dbReference type="SAM" id="Phobius"/>
    </source>
</evidence>
<dbReference type="EMBL" id="JAJGCB010000001">
    <property type="protein sequence ID" value="KAJ8995634.1"/>
    <property type="molecule type" value="Genomic_DNA"/>
</dbReference>
<gene>
    <name evidence="3" type="ORF">HRR80_000397</name>
</gene>
<comment type="caution">
    <text evidence="3">The sequence shown here is derived from an EMBL/GenBank/DDBJ whole genome shotgun (WGS) entry which is preliminary data.</text>
</comment>
<keyword evidence="2" id="KW-1133">Transmembrane helix</keyword>
<proteinExistence type="predicted"/>
<sequence>MTNCPCPEPASLLPTFLVALFAETIVQFYLDVLRALMVGCSNASSSSWMLLVVSESQLEPNPSSSPSSRSSVPAPEKVIPRRCPPPALISHDLIGNWANRGNN</sequence>
<keyword evidence="2" id="KW-0812">Transmembrane</keyword>
<reference evidence="3" key="1">
    <citation type="submission" date="2023-01" db="EMBL/GenBank/DDBJ databases">
        <title>Exophiala dermititidis isolated from Cystic Fibrosis Patient.</title>
        <authorList>
            <person name="Kurbessoian T."/>
            <person name="Crocker A."/>
            <person name="Murante D."/>
            <person name="Hogan D.A."/>
            <person name="Stajich J.E."/>
        </authorList>
    </citation>
    <scope>NUCLEOTIDE SEQUENCE</scope>
    <source>
        <strain evidence="3">Ex8</strain>
    </source>
</reference>
<name>A0AAN6F3F0_EXODE</name>
<feature type="compositionally biased region" description="Low complexity" evidence="1">
    <location>
        <begin position="58"/>
        <end position="76"/>
    </location>
</feature>